<dbReference type="EMBL" id="JAAXPC010000001">
    <property type="protein sequence ID" value="NKY00412.1"/>
    <property type="molecule type" value="Genomic_DNA"/>
</dbReference>
<dbReference type="InterPro" id="IPR009057">
    <property type="entry name" value="Homeodomain-like_sf"/>
</dbReference>
<sequence length="240" mass="26318">MALVQNRIVEPLTHQSRIHQIVKAAIDILDDGGVESLNMRGLAAHLHLRPMTLYYYVPNKSALLTMVLTETLDRLESGTYCGPPQTRLLSQSMDLYTRLSSITWIPDLLAAGAQPTHPSPEQAEQFLVACHELGLDAVESFGLWRSIWFLVSSELMSSAQTHSAQPGESTAPDFTTEELTDRPLAAHFLEQWVELRETYSIAPHIAALIDGAVSRANVTSTPSAVPISGVTPPIHELDVS</sequence>
<gene>
    <name evidence="4" type="ORF">HGA05_02305</name>
</gene>
<reference evidence="4 5" key="1">
    <citation type="submission" date="2020-04" db="EMBL/GenBank/DDBJ databases">
        <title>MicrobeNet Type strains.</title>
        <authorList>
            <person name="Nicholson A.C."/>
        </authorList>
    </citation>
    <scope>NUCLEOTIDE SEQUENCE [LARGE SCALE GENOMIC DNA]</scope>
    <source>
        <strain evidence="4 5">ATCC BAA-14</strain>
    </source>
</reference>
<feature type="DNA-binding region" description="H-T-H motif" evidence="2">
    <location>
        <begin position="38"/>
        <end position="57"/>
    </location>
</feature>
<evidence type="ECO:0000256" key="2">
    <source>
        <dbReference type="PROSITE-ProRule" id="PRU00335"/>
    </source>
</evidence>
<evidence type="ECO:0000313" key="5">
    <source>
        <dbReference type="Proteomes" id="UP000563898"/>
    </source>
</evidence>
<organism evidence="4 5">
    <name type="scientific">Gordonia polyisoprenivorans</name>
    <dbReference type="NCBI Taxonomy" id="84595"/>
    <lineage>
        <taxon>Bacteria</taxon>
        <taxon>Bacillati</taxon>
        <taxon>Actinomycetota</taxon>
        <taxon>Actinomycetes</taxon>
        <taxon>Mycobacteriales</taxon>
        <taxon>Gordoniaceae</taxon>
        <taxon>Gordonia</taxon>
    </lineage>
</organism>
<dbReference type="Proteomes" id="UP000563898">
    <property type="component" value="Unassembled WGS sequence"/>
</dbReference>
<evidence type="ECO:0000313" key="4">
    <source>
        <dbReference type="EMBL" id="NKY00412.1"/>
    </source>
</evidence>
<feature type="domain" description="HTH tetR-type" evidence="3">
    <location>
        <begin position="15"/>
        <end position="75"/>
    </location>
</feature>
<keyword evidence="1 2" id="KW-0238">DNA-binding</keyword>
<dbReference type="SUPFAM" id="SSF46689">
    <property type="entry name" value="Homeodomain-like"/>
    <property type="match status" value="1"/>
</dbReference>
<dbReference type="Gene3D" id="1.10.10.60">
    <property type="entry name" value="Homeodomain-like"/>
    <property type="match status" value="1"/>
</dbReference>
<dbReference type="AlphaFoldDB" id="A0A846WF31"/>
<accession>A0A846WF31</accession>
<evidence type="ECO:0000256" key="1">
    <source>
        <dbReference type="ARBA" id="ARBA00023125"/>
    </source>
</evidence>
<dbReference type="InterPro" id="IPR001647">
    <property type="entry name" value="HTH_TetR"/>
</dbReference>
<evidence type="ECO:0000259" key="3">
    <source>
        <dbReference type="PROSITE" id="PS50977"/>
    </source>
</evidence>
<dbReference type="GO" id="GO:0003677">
    <property type="term" value="F:DNA binding"/>
    <property type="evidence" value="ECO:0007669"/>
    <property type="project" value="UniProtKB-UniRule"/>
</dbReference>
<protein>
    <submittedName>
        <fullName evidence="4">TetR/AcrR family transcriptional regulator</fullName>
    </submittedName>
</protein>
<comment type="caution">
    <text evidence="4">The sequence shown here is derived from an EMBL/GenBank/DDBJ whole genome shotgun (WGS) entry which is preliminary data.</text>
</comment>
<dbReference type="Gene3D" id="1.10.357.10">
    <property type="entry name" value="Tetracycline Repressor, domain 2"/>
    <property type="match status" value="1"/>
</dbReference>
<proteinExistence type="predicted"/>
<name>A0A846WF31_9ACTN</name>
<dbReference type="PROSITE" id="PS50977">
    <property type="entry name" value="HTH_TETR_2"/>
    <property type="match status" value="1"/>
</dbReference>